<dbReference type="RefSeq" id="WP_063673329.1">
    <property type="nucleotide sequence ID" value="NZ_CP014841.1"/>
</dbReference>
<dbReference type="InterPro" id="IPR001466">
    <property type="entry name" value="Beta-lactam-related"/>
</dbReference>
<keyword evidence="1" id="KW-0732">Signal</keyword>
<reference evidence="3 4" key="1">
    <citation type="submission" date="2016-02" db="EMBL/GenBank/DDBJ databases">
        <title>Complete genome sequencing and analysis of ATSB10, Dyella thiooxydans isolated from rhizosphere soil of sunflower (Helianthus annuus L.).</title>
        <authorList>
            <person name="Lee Y."/>
            <person name="Hwangbo K."/>
            <person name="Chung H."/>
            <person name="Yoo J."/>
            <person name="Kim K.Y."/>
            <person name="Sa T.M."/>
            <person name="Um Y."/>
            <person name="Madhaiyan M."/>
        </authorList>
    </citation>
    <scope>NUCLEOTIDE SEQUENCE [LARGE SCALE GENOMIC DNA]</scope>
    <source>
        <strain evidence="3 4">ATSB10</strain>
    </source>
</reference>
<protein>
    <recommendedName>
        <fullName evidence="2">Beta-lactamase-related domain-containing protein</fullName>
    </recommendedName>
</protein>
<dbReference type="SUPFAM" id="SSF56601">
    <property type="entry name" value="beta-lactamase/transpeptidase-like"/>
    <property type="match status" value="1"/>
</dbReference>
<evidence type="ECO:0000259" key="2">
    <source>
        <dbReference type="Pfam" id="PF00144"/>
    </source>
</evidence>
<dbReference type="PANTHER" id="PTHR43283">
    <property type="entry name" value="BETA-LACTAMASE-RELATED"/>
    <property type="match status" value="1"/>
</dbReference>
<dbReference type="InterPro" id="IPR012338">
    <property type="entry name" value="Beta-lactam/transpept-like"/>
</dbReference>
<evidence type="ECO:0000313" key="3">
    <source>
        <dbReference type="EMBL" id="AND70274.1"/>
    </source>
</evidence>
<dbReference type="AlphaFoldDB" id="A0A160N3K8"/>
<dbReference type="KEGG" id="dtx:ATSB10_28200"/>
<dbReference type="PATRIC" id="fig|445710.3.peg.2816"/>
<organism evidence="3 4">
    <name type="scientific">Dyella thiooxydans</name>
    <dbReference type="NCBI Taxonomy" id="445710"/>
    <lineage>
        <taxon>Bacteria</taxon>
        <taxon>Pseudomonadati</taxon>
        <taxon>Pseudomonadota</taxon>
        <taxon>Gammaproteobacteria</taxon>
        <taxon>Lysobacterales</taxon>
        <taxon>Rhodanobacteraceae</taxon>
        <taxon>Dyella</taxon>
    </lineage>
</organism>
<sequence>MRTPRWLLPLFAGLLTVSTAHAGRASDAALNALVEGAKASHSDTMLVLRDGKVLASYNRPGETPHAIEMMSATKSLVGLAVGRLVTEGKIKSIDEPVSDFYPEWKQGQKAKITVRMLLDHTSGLQNVPNTTVEIYPAPDGIKLALAAELSSPPGTRFSYNNKAMNLLAGVIEQASGMRMDHYIERTILQPMGIPGPAWNTDGGFDHAGHPYAMAGWKATAADAAKIGELVLADGRWHGKQLIDPAYIRAMVGQSQPFTPSYGLLWWRRGADRKMGVSAKAIDAMEQQGIDRVGLEQLRPLVPRTFAQPSELRPALTQALGAELPTLAKDIKAHGCGMDDLIEDRSGPIVAYEANGYLGQYIVVVPQAHLVAVRQIEADPSYDGKGPWPYGYDDFTARVIALARTYTSDLAVPSP</sequence>
<proteinExistence type="predicted"/>
<feature type="domain" description="Beta-lactamase-related" evidence="2">
    <location>
        <begin position="33"/>
        <end position="372"/>
    </location>
</feature>
<dbReference type="STRING" id="445710.ATSB10_28200"/>
<dbReference type="Proteomes" id="UP000077255">
    <property type="component" value="Chromosome"/>
</dbReference>
<feature type="chain" id="PRO_5007818636" description="Beta-lactamase-related domain-containing protein" evidence="1">
    <location>
        <begin position="23"/>
        <end position="414"/>
    </location>
</feature>
<keyword evidence="4" id="KW-1185">Reference proteome</keyword>
<dbReference type="InterPro" id="IPR050789">
    <property type="entry name" value="Diverse_Enzym_Activities"/>
</dbReference>
<gene>
    <name evidence="3" type="ORF">ATSB10_28200</name>
</gene>
<evidence type="ECO:0000256" key="1">
    <source>
        <dbReference type="SAM" id="SignalP"/>
    </source>
</evidence>
<dbReference type="EMBL" id="CP014841">
    <property type="protein sequence ID" value="AND70274.1"/>
    <property type="molecule type" value="Genomic_DNA"/>
</dbReference>
<evidence type="ECO:0000313" key="4">
    <source>
        <dbReference type="Proteomes" id="UP000077255"/>
    </source>
</evidence>
<dbReference type="Pfam" id="PF00144">
    <property type="entry name" value="Beta-lactamase"/>
    <property type="match status" value="1"/>
</dbReference>
<dbReference type="PANTHER" id="PTHR43283:SF7">
    <property type="entry name" value="BETA-LACTAMASE-RELATED DOMAIN-CONTAINING PROTEIN"/>
    <property type="match status" value="1"/>
</dbReference>
<feature type="signal peptide" evidence="1">
    <location>
        <begin position="1"/>
        <end position="22"/>
    </location>
</feature>
<accession>A0A160N3K8</accession>
<dbReference type="Gene3D" id="3.40.710.10">
    <property type="entry name" value="DD-peptidase/beta-lactamase superfamily"/>
    <property type="match status" value="1"/>
</dbReference>
<name>A0A160N3K8_9GAMM</name>